<evidence type="ECO:0000256" key="1">
    <source>
        <dbReference type="SAM" id="MobiDB-lite"/>
    </source>
</evidence>
<accession>A0A835W0P5</accession>
<comment type="caution">
    <text evidence="2">The sequence shown here is derived from an EMBL/GenBank/DDBJ whole genome shotgun (WGS) entry which is preliminary data.</text>
</comment>
<dbReference type="AlphaFoldDB" id="A0A835W0P5"/>
<evidence type="ECO:0000313" key="2">
    <source>
        <dbReference type="EMBL" id="KAG2436287.1"/>
    </source>
</evidence>
<sequence>MQASSQLHAGPAGSPGGWKAKARTPLALTRPPCVASPGVCGTPSPSQQRLQPSNAVAGVGVSVPGGNNNNGSGSGSSPSGRAVSPMPTSRSSVSSPSAAKQRPLSQPLQILVRAAAEARVATAAPAELSEVNSRLAATSSWPALQVLALQYQGRLDQQSVVAVLRRAAQLAAGTSSPSQAEQYACARFLESMAMSCANLIPAMAPGTVAAVLSTLGALGVSGMVVMRQVPYMVVALVQALILASLPQLHHYSPAQLAYVLRGCALLSPSGLPEVWLDEWQAVTAGAVLRQMPPDALDAVVASLQTLYQRQNWLPEDGWLGELLQAVEAQLGEYGGSELRHLVVALAGLEVRPHNGWLGSFRAAFDQRVAAAEMAPHEIAGVLYAFTKLEVAFA</sequence>
<gene>
    <name evidence="2" type="ORF">HXX76_006598</name>
</gene>
<feature type="compositionally biased region" description="Low complexity" evidence="1">
    <location>
        <begin position="52"/>
        <end position="97"/>
    </location>
</feature>
<evidence type="ECO:0000313" key="3">
    <source>
        <dbReference type="Proteomes" id="UP000650467"/>
    </source>
</evidence>
<organism evidence="2 3">
    <name type="scientific">Chlamydomonas incerta</name>
    <dbReference type="NCBI Taxonomy" id="51695"/>
    <lineage>
        <taxon>Eukaryota</taxon>
        <taxon>Viridiplantae</taxon>
        <taxon>Chlorophyta</taxon>
        <taxon>core chlorophytes</taxon>
        <taxon>Chlorophyceae</taxon>
        <taxon>CS clade</taxon>
        <taxon>Chlamydomonadales</taxon>
        <taxon>Chlamydomonadaceae</taxon>
        <taxon>Chlamydomonas</taxon>
    </lineage>
</organism>
<keyword evidence="3" id="KW-1185">Reference proteome</keyword>
<proteinExistence type="predicted"/>
<reference evidence="2" key="1">
    <citation type="journal article" date="2020" name="bioRxiv">
        <title>Comparative genomics of Chlamydomonas.</title>
        <authorList>
            <person name="Craig R.J."/>
            <person name="Hasan A.R."/>
            <person name="Ness R.W."/>
            <person name="Keightley P.D."/>
        </authorList>
    </citation>
    <scope>NUCLEOTIDE SEQUENCE</scope>
    <source>
        <strain evidence="2">SAG 7.73</strain>
    </source>
</reference>
<dbReference type="OrthoDB" id="530191at2759"/>
<dbReference type="Proteomes" id="UP000650467">
    <property type="component" value="Unassembled WGS sequence"/>
</dbReference>
<feature type="region of interest" description="Disordered" evidence="1">
    <location>
        <begin position="1"/>
        <end position="104"/>
    </location>
</feature>
<dbReference type="EMBL" id="JAEHOC010000013">
    <property type="protein sequence ID" value="KAG2436287.1"/>
    <property type="molecule type" value="Genomic_DNA"/>
</dbReference>
<protein>
    <submittedName>
        <fullName evidence="2">Uncharacterized protein</fullName>
    </submittedName>
</protein>
<name>A0A835W0P5_CHLIN</name>